<evidence type="ECO:0000256" key="2">
    <source>
        <dbReference type="ARBA" id="ARBA00008520"/>
    </source>
</evidence>
<dbReference type="EMBL" id="PKKO01000001">
    <property type="protein sequence ID" value="PKY73439.1"/>
    <property type="molecule type" value="Genomic_DNA"/>
</dbReference>
<dbReference type="Proteomes" id="UP000235122">
    <property type="component" value="Unassembled WGS sequence"/>
</dbReference>
<keyword evidence="4 5" id="KW-0732">Signal</keyword>
<gene>
    <name evidence="6" type="ORF">CYJ19_02325</name>
</gene>
<dbReference type="InterPro" id="IPR006059">
    <property type="entry name" value="SBP"/>
</dbReference>
<dbReference type="Pfam" id="PF13416">
    <property type="entry name" value="SBP_bac_8"/>
    <property type="match status" value="1"/>
</dbReference>
<evidence type="ECO:0000256" key="4">
    <source>
        <dbReference type="ARBA" id="ARBA00022729"/>
    </source>
</evidence>
<dbReference type="InterPro" id="IPR050490">
    <property type="entry name" value="Bact_solute-bd_prot1"/>
</dbReference>
<proteinExistence type="inferred from homology"/>
<comment type="caution">
    <text evidence="6">The sequence shown here is derived from an EMBL/GenBank/DDBJ whole genome shotgun (WGS) entry which is preliminary data.</text>
</comment>
<evidence type="ECO:0000313" key="6">
    <source>
        <dbReference type="EMBL" id="PKY73439.1"/>
    </source>
</evidence>
<dbReference type="AlphaFoldDB" id="A0A2I1IQP7"/>
<dbReference type="PROSITE" id="PS51257">
    <property type="entry name" value="PROKAR_LIPOPROTEIN"/>
    <property type="match status" value="1"/>
</dbReference>
<dbReference type="STRING" id="33007.HMPREF3198_01066"/>
<name>A0A2I1IQP7_9ACTO</name>
<feature type="chain" id="PRO_5014603376" evidence="5">
    <location>
        <begin position="28"/>
        <end position="457"/>
    </location>
</feature>
<evidence type="ECO:0000256" key="3">
    <source>
        <dbReference type="ARBA" id="ARBA00022448"/>
    </source>
</evidence>
<evidence type="ECO:0000313" key="7">
    <source>
        <dbReference type="Proteomes" id="UP000235122"/>
    </source>
</evidence>
<sequence length="457" mass="50228">MNKQRKGVLALALGTISALLLAGCAGANVGERGKTTINYWLWDSAQLPGYTACEKAFEKENPTIDVRINQYGWDDYWTQITASMVAETAPDVFVNHTQQMPKYQQLGQILDVSERVKKDGVNLSAYQNGLVDLFKGKEGKGLYGLPKDWDTEGLFYNETYLKDAGYTPADLWNLTWNPKDGGTFEKFLAHMSVDKNGVRGDEEGFDPKHVDVYGLGYNESGAGYGQVQWSTFALANGWRYNADEAEAGKWITKWNYDSPQLAETINWWKGLIAKGYMPPLAAATSGVGTIESLSGGKYATLIEGAWQNANIKPKMEKWGVNVAPAPIGPHGYRASVMNGVGDSIFAGTKHPNEAWQWVKFMGTPKCQNLVAKQAVVFPSLKESSQKAIEAVSKLGYDANAYSTYLKDNGRAVPSPVTARWDQLQTIMQPAMDAVVGGSKPTESLKEANKQVNALFNK</sequence>
<dbReference type="GO" id="GO:0030313">
    <property type="term" value="C:cell envelope"/>
    <property type="evidence" value="ECO:0007669"/>
    <property type="project" value="UniProtKB-SubCell"/>
</dbReference>
<feature type="signal peptide" evidence="5">
    <location>
        <begin position="1"/>
        <end position="27"/>
    </location>
</feature>
<dbReference type="Gene3D" id="3.40.190.10">
    <property type="entry name" value="Periplasmic binding protein-like II"/>
    <property type="match status" value="1"/>
</dbReference>
<reference evidence="6 7" key="1">
    <citation type="submission" date="2017-12" db="EMBL/GenBank/DDBJ databases">
        <title>Phylogenetic diversity of female urinary microbiome.</title>
        <authorList>
            <person name="Thomas-White K."/>
            <person name="Wolfe A.J."/>
        </authorList>
    </citation>
    <scope>NUCLEOTIDE SEQUENCE [LARGE SCALE GENOMIC DNA]</scope>
    <source>
        <strain evidence="6 7">UMB0402</strain>
    </source>
</reference>
<comment type="subcellular location">
    <subcellularLocation>
        <location evidence="1">Cell envelope</location>
    </subcellularLocation>
</comment>
<keyword evidence="3" id="KW-0813">Transport</keyword>
<keyword evidence="7" id="KW-1185">Reference proteome</keyword>
<dbReference type="GeneID" id="35865991"/>
<dbReference type="SUPFAM" id="SSF53850">
    <property type="entry name" value="Periplasmic binding protein-like II"/>
    <property type="match status" value="1"/>
</dbReference>
<dbReference type="RefSeq" id="WP_024330567.1">
    <property type="nucleotide sequence ID" value="NZ_JAWHKF010000001.1"/>
</dbReference>
<dbReference type="PANTHER" id="PTHR43649:SF31">
    <property type="entry name" value="SN-GLYCEROL-3-PHOSPHATE-BINDING PERIPLASMIC PROTEIN UGPB"/>
    <property type="match status" value="1"/>
</dbReference>
<protein>
    <submittedName>
        <fullName evidence="6">Sugar ABC transporter substrate-binding protein</fullName>
    </submittedName>
</protein>
<dbReference type="PANTHER" id="PTHR43649">
    <property type="entry name" value="ARABINOSE-BINDING PROTEIN-RELATED"/>
    <property type="match status" value="1"/>
</dbReference>
<evidence type="ECO:0000256" key="1">
    <source>
        <dbReference type="ARBA" id="ARBA00004196"/>
    </source>
</evidence>
<accession>A0A2I1IQP7</accession>
<evidence type="ECO:0000256" key="5">
    <source>
        <dbReference type="SAM" id="SignalP"/>
    </source>
</evidence>
<comment type="similarity">
    <text evidence="2">Belongs to the bacterial solute-binding protein 1 family.</text>
</comment>
<organism evidence="6 7">
    <name type="scientific">Winkia neuii</name>
    <dbReference type="NCBI Taxonomy" id="33007"/>
    <lineage>
        <taxon>Bacteria</taxon>
        <taxon>Bacillati</taxon>
        <taxon>Actinomycetota</taxon>
        <taxon>Actinomycetes</taxon>
        <taxon>Actinomycetales</taxon>
        <taxon>Actinomycetaceae</taxon>
        <taxon>Winkia</taxon>
    </lineage>
</organism>
<dbReference type="CDD" id="cd13585">
    <property type="entry name" value="PBP2_TMBP_like"/>
    <property type="match status" value="1"/>
</dbReference>